<protein>
    <submittedName>
        <fullName evidence="1">Sucrose nonfermenting 4-like protein</fullName>
    </submittedName>
</protein>
<organism evidence="1">
    <name type="scientific">Noccaea caerulescens</name>
    <name type="common">Alpine penny-cress</name>
    <name type="synonym">Thlaspi caerulescens</name>
    <dbReference type="NCBI Taxonomy" id="107243"/>
    <lineage>
        <taxon>Eukaryota</taxon>
        <taxon>Viridiplantae</taxon>
        <taxon>Streptophyta</taxon>
        <taxon>Embryophyta</taxon>
        <taxon>Tracheophyta</taxon>
        <taxon>Spermatophyta</taxon>
        <taxon>Magnoliopsida</taxon>
        <taxon>eudicotyledons</taxon>
        <taxon>Gunneridae</taxon>
        <taxon>Pentapetalae</taxon>
        <taxon>rosids</taxon>
        <taxon>malvids</taxon>
        <taxon>Brassicales</taxon>
        <taxon>Brassicaceae</taxon>
        <taxon>Coluteocarpeae</taxon>
        <taxon>Noccaea</taxon>
    </lineage>
</organism>
<reference evidence="1" key="1">
    <citation type="submission" date="2016-07" db="EMBL/GenBank/DDBJ databases">
        <title>De novo transcriptome assembly of four accessions of the metal hyperaccumulator plant Noccaea caerulescens.</title>
        <authorList>
            <person name="Blande D."/>
            <person name="Halimaa P."/>
            <person name="Tervahauta A.I."/>
            <person name="Aarts M.G."/>
            <person name="Karenlampi S.O."/>
        </authorList>
    </citation>
    <scope>NUCLEOTIDE SEQUENCE</scope>
</reference>
<dbReference type="AlphaFoldDB" id="A0A1J3E7Q4"/>
<sequence length="84" mass="9323">MTIDIYSPSALAKDKASGQIHLDDMTVHQINLSSEAQDPSRFSSGIVSFLIFPGIKKVIINVENGVMWFSRCESALWNLVRALL</sequence>
<proteinExistence type="predicted"/>
<accession>A0A1J3E7Q4</accession>
<evidence type="ECO:0000313" key="1">
    <source>
        <dbReference type="EMBL" id="JAU27310.1"/>
    </source>
</evidence>
<gene>
    <name evidence="1" type="ORF">GA_TR19939_c5_g1_i1_g.66354</name>
</gene>
<dbReference type="EMBL" id="GEVI01005010">
    <property type="protein sequence ID" value="JAU27310.1"/>
    <property type="molecule type" value="Transcribed_RNA"/>
</dbReference>
<name>A0A1J3E7Q4_NOCCA</name>